<dbReference type="Gene3D" id="1.10.10.60">
    <property type="entry name" value="Homeodomain-like"/>
    <property type="match status" value="1"/>
</dbReference>
<dbReference type="GO" id="GO:0043565">
    <property type="term" value="F:sequence-specific DNA binding"/>
    <property type="evidence" value="ECO:0007669"/>
    <property type="project" value="InterPro"/>
</dbReference>
<dbReference type="PROSITE" id="PS00676">
    <property type="entry name" value="SIGMA54_INTERACT_2"/>
    <property type="match status" value="1"/>
</dbReference>
<dbReference type="InterPro" id="IPR003593">
    <property type="entry name" value="AAA+_ATPase"/>
</dbReference>
<comment type="caution">
    <text evidence="6">The sequence shown here is derived from an EMBL/GenBank/DDBJ whole genome shotgun (WGS) entry which is preliminary data.</text>
</comment>
<name>A0A1B7LIC2_9FIRM</name>
<dbReference type="InterPro" id="IPR002197">
    <property type="entry name" value="HTH_Fis"/>
</dbReference>
<dbReference type="Pfam" id="PF02954">
    <property type="entry name" value="HTH_8"/>
    <property type="match status" value="1"/>
</dbReference>
<dbReference type="Gene3D" id="3.40.50.300">
    <property type="entry name" value="P-loop containing nucleotide triphosphate hydrolases"/>
    <property type="match status" value="1"/>
</dbReference>
<dbReference type="SUPFAM" id="SSF52540">
    <property type="entry name" value="P-loop containing nucleoside triphosphate hydrolases"/>
    <property type="match status" value="1"/>
</dbReference>
<dbReference type="FunFam" id="3.40.50.300:FF:000006">
    <property type="entry name" value="DNA-binding transcriptional regulator NtrC"/>
    <property type="match status" value="1"/>
</dbReference>
<evidence type="ECO:0000256" key="3">
    <source>
        <dbReference type="ARBA" id="ARBA00023015"/>
    </source>
</evidence>
<dbReference type="InterPro" id="IPR002078">
    <property type="entry name" value="Sigma_54_int"/>
</dbReference>
<evidence type="ECO:0000313" key="7">
    <source>
        <dbReference type="Proteomes" id="UP000078532"/>
    </source>
</evidence>
<accession>A0A1B7LIC2</accession>
<dbReference type="PROSITE" id="PS50045">
    <property type="entry name" value="SIGMA54_INTERACT_4"/>
    <property type="match status" value="1"/>
</dbReference>
<dbReference type="InterPro" id="IPR058031">
    <property type="entry name" value="AAA_lid_NorR"/>
</dbReference>
<dbReference type="PANTHER" id="PTHR32071">
    <property type="entry name" value="TRANSCRIPTIONAL REGULATORY PROTEIN"/>
    <property type="match status" value="1"/>
</dbReference>
<dbReference type="InterPro" id="IPR009057">
    <property type="entry name" value="Homeodomain-like_sf"/>
</dbReference>
<sequence>MEWQQLHIRGLVAKFRFGDIVGRSAMIEETIREARKYAHSGAAVLITGESGTGKELFAQSIYNESNRREGPFVAVNCAALPENLLESELFGYEDGAFTGARKGGRQGLFPLAHGGTIFLDEVGELSSGLQARLLRVLQEKEIMPVGGHRIIPVDVRVISATNQNLTRAVQEGRFRKDLYFRLNVLNLQVPPLRDRLEDIPGLFIYFLERLAGPGAAEKLNINNKLPESLKKYMWPGNVRELEGFVERYVALSEENIHTHPTFHRLLNKLTAGEEKIPPPDNDHQLTIELGDMLYMERQILTQASRIIRGGKSEMARVLGISRTTLWKKLKELNIDISSGEHTG</sequence>
<keyword evidence="4" id="KW-0804">Transcription</keyword>
<evidence type="ECO:0000256" key="4">
    <source>
        <dbReference type="ARBA" id="ARBA00023163"/>
    </source>
</evidence>
<dbReference type="STRING" id="1838280.A6M21_16915"/>
<dbReference type="EMBL" id="LYVF01000037">
    <property type="protein sequence ID" value="OAT86163.1"/>
    <property type="molecule type" value="Genomic_DNA"/>
</dbReference>
<dbReference type="Proteomes" id="UP000078532">
    <property type="component" value="Unassembled WGS sequence"/>
</dbReference>
<gene>
    <name evidence="6" type="ORF">A6M21_16915</name>
</gene>
<dbReference type="AlphaFoldDB" id="A0A1B7LIC2"/>
<dbReference type="PRINTS" id="PR01590">
    <property type="entry name" value="HTHFIS"/>
</dbReference>
<dbReference type="PANTHER" id="PTHR32071:SF57">
    <property type="entry name" value="C4-DICARBOXYLATE TRANSPORT TRANSCRIPTIONAL REGULATORY PROTEIN DCTD"/>
    <property type="match status" value="1"/>
</dbReference>
<dbReference type="InterPro" id="IPR025943">
    <property type="entry name" value="Sigma_54_int_dom_ATP-bd_2"/>
</dbReference>
<keyword evidence="7" id="KW-1185">Reference proteome</keyword>
<dbReference type="Gene3D" id="1.10.8.60">
    <property type="match status" value="1"/>
</dbReference>
<dbReference type="RefSeq" id="WP_066666370.1">
    <property type="nucleotide sequence ID" value="NZ_LYVF01000037.1"/>
</dbReference>
<dbReference type="CDD" id="cd00009">
    <property type="entry name" value="AAA"/>
    <property type="match status" value="1"/>
</dbReference>
<dbReference type="PROSITE" id="PS00675">
    <property type="entry name" value="SIGMA54_INTERACT_1"/>
    <property type="match status" value="1"/>
</dbReference>
<evidence type="ECO:0000259" key="5">
    <source>
        <dbReference type="PROSITE" id="PS50045"/>
    </source>
</evidence>
<dbReference type="SUPFAM" id="SSF46689">
    <property type="entry name" value="Homeodomain-like"/>
    <property type="match status" value="1"/>
</dbReference>
<evidence type="ECO:0000313" key="6">
    <source>
        <dbReference type="EMBL" id="OAT86163.1"/>
    </source>
</evidence>
<dbReference type="InterPro" id="IPR027417">
    <property type="entry name" value="P-loop_NTPase"/>
</dbReference>
<protein>
    <recommendedName>
        <fullName evidence="5">Sigma-54 factor interaction domain-containing protein</fullName>
    </recommendedName>
</protein>
<keyword evidence="2" id="KW-0067">ATP-binding</keyword>
<dbReference type="InterPro" id="IPR025662">
    <property type="entry name" value="Sigma_54_int_dom_ATP-bd_1"/>
</dbReference>
<reference evidence="6 7" key="1">
    <citation type="submission" date="2016-04" db="EMBL/GenBank/DDBJ databases">
        <authorList>
            <person name="Evans L.H."/>
            <person name="Alamgir A."/>
            <person name="Owens N."/>
            <person name="Weber N.D."/>
            <person name="Virtaneva K."/>
            <person name="Barbian K."/>
            <person name="Babar A."/>
            <person name="Rosenke K."/>
        </authorList>
    </citation>
    <scope>NUCLEOTIDE SEQUENCE [LARGE SCALE GENOMIC DNA]</scope>
    <source>
        <strain evidence="6 7">LMa1</strain>
    </source>
</reference>
<dbReference type="OrthoDB" id="9803970at2"/>
<keyword evidence="1" id="KW-0547">Nucleotide-binding</keyword>
<dbReference type="SMART" id="SM00382">
    <property type="entry name" value="AAA"/>
    <property type="match status" value="1"/>
</dbReference>
<keyword evidence="3" id="KW-0805">Transcription regulation</keyword>
<dbReference type="GO" id="GO:0005524">
    <property type="term" value="F:ATP binding"/>
    <property type="evidence" value="ECO:0007669"/>
    <property type="project" value="UniProtKB-KW"/>
</dbReference>
<organism evidence="6 7">
    <name type="scientific">Desulfotomaculum copahuensis</name>
    <dbReference type="NCBI Taxonomy" id="1838280"/>
    <lineage>
        <taxon>Bacteria</taxon>
        <taxon>Bacillati</taxon>
        <taxon>Bacillota</taxon>
        <taxon>Clostridia</taxon>
        <taxon>Eubacteriales</taxon>
        <taxon>Desulfotomaculaceae</taxon>
        <taxon>Desulfotomaculum</taxon>
    </lineage>
</organism>
<feature type="domain" description="Sigma-54 factor interaction" evidence="5">
    <location>
        <begin position="20"/>
        <end position="250"/>
    </location>
</feature>
<proteinExistence type="predicted"/>
<evidence type="ECO:0000256" key="2">
    <source>
        <dbReference type="ARBA" id="ARBA00022840"/>
    </source>
</evidence>
<evidence type="ECO:0000256" key="1">
    <source>
        <dbReference type="ARBA" id="ARBA00022741"/>
    </source>
</evidence>
<dbReference type="Pfam" id="PF00158">
    <property type="entry name" value="Sigma54_activat"/>
    <property type="match status" value="1"/>
</dbReference>
<dbReference type="Pfam" id="PF25601">
    <property type="entry name" value="AAA_lid_14"/>
    <property type="match status" value="1"/>
</dbReference>
<dbReference type="GO" id="GO:0006355">
    <property type="term" value="P:regulation of DNA-templated transcription"/>
    <property type="evidence" value="ECO:0007669"/>
    <property type="project" value="InterPro"/>
</dbReference>